<evidence type="ECO:0000313" key="4">
    <source>
        <dbReference type="EMBL" id="NEV68642.1"/>
    </source>
</evidence>
<dbReference type="PROSITE" id="PS00061">
    <property type="entry name" value="ADH_SHORT"/>
    <property type="match status" value="1"/>
</dbReference>
<accession>A0A0C1YI08</accession>
<dbReference type="CDD" id="cd05374">
    <property type="entry name" value="17beta-HSD-like_SDR_c"/>
    <property type="match status" value="1"/>
</dbReference>
<dbReference type="SUPFAM" id="SSF51735">
    <property type="entry name" value="NAD(P)-binding Rossmann-fold domains"/>
    <property type="match status" value="1"/>
</dbReference>
<dbReference type="GO" id="GO:0016491">
    <property type="term" value="F:oxidoreductase activity"/>
    <property type="evidence" value="ECO:0007669"/>
    <property type="project" value="UniProtKB-KW"/>
</dbReference>
<gene>
    <name evidence="4" type="ORF">QQ91_016130</name>
</gene>
<dbReference type="PRINTS" id="PR00081">
    <property type="entry name" value="GDHRDH"/>
</dbReference>
<proteinExistence type="inferred from homology"/>
<dbReference type="InterPro" id="IPR002347">
    <property type="entry name" value="SDR_fam"/>
</dbReference>
<organism evidence="4">
    <name type="scientific">Lyngbya confervoides BDU141951</name>
    <dbReference type="NCBI Taxonomy" id="1574623"/>
    <lineage>
        <taxon>Bacteria</taxon>
        <taxon>Bacillati</taxon>
        <taxon>Cyanobacteriota</taxon>
        <taxon>Cyanophyceae</taxon>
        <taxon>Oscillatoriophycideae</taxon>
        <taxon>Oscillatoriales</taxon>
        <taxon>Microcoleaceae</taxon>
        <taxon>Lyngbya</taxon>
    </lineage>
</organism>
<dbReference type="InterPro" id="IPR020904">
    <property type="entry name" value="Sc_DH/Rdtase_CS"/>
</dbReference>
<evidence type="ECO:0000256" key="1">
    <source>
        <dbReference type="ARBA" id="ARBA00006484"/>
    </source>
</evidence>
<dbReference type="InterPro" id="IPR036291">
    <property type="entry name" value="NAD(P)-bd_dom_sf"/>
</dbReference>
<comment type="similarity">
    <text evidence="1 3">Belongs to the short-chain dehydrogenases/reductases (SDR) family.</text>
</comment>
<reference evidence="4" key="1">
    <citation type="submission" date="2014-11" db="EMBL/GenBank/DDBJ databases">
        <authorList>
            <person name="Malar M.C."/>
            <person name="Sen D."/>
            <person name="Tripathy S."/>
        </authorList>
    </citation>
    <scope>NUCLEOTIDE SEQUENCE</scope>
    <source>
        <strain evidence="4">BDU141951</strain>
    </source>
</reference>
<dbReference type="AlphaFoldDB" id="A0A0C1YI08"/>
<dbReference type="PANTHER" id="PTHR44169">
    <property type="entry name" value="NADPH-DEPENDENT 1-ACYLDIHYDROXYACETONE PHOSPHATE REDUCTASE"/>
    <property type="match status" value="1"/>
</dbReference>
<evidence type="ECO:0000256" key="3">
    <source>
        <dbReference type="RuleBase" id="RU000363"/>
    </source>
</evidence>
<dbReference type="EMBL" id="JTHE02000003">
    <property type="protein sequence ID" value="NEV68642.1"/>
    <property type="molecule type" value="Genomic_DNA"/>
</dbReference>
<dbReference type="PRINTS" id="PR00080">
    <property type="entry name" value="SDRFAMILY"/>
</dbReference>
<evidence type="ECO:0000256" key="2">
    <source>
        <dbReference type="ARBA" id="ARBA00023002"/>
    </source>
</evidence>
<reference evidence="4" key="2">
    <citation type="journal article" date="2015" name="Genome Announc.">
        <title>Draft Genome Sequence of Filamentous Marine Cyanobacterium Lyngbya confervoides Strain BDU141951.</title>
        <authorList>
            <person name="Chandrababunaidu M.M."/>
            <person name="Sen D."/>
            <person name="Tripathy S."/>
        </authorList>
    </citation>
    <scope>NUCLEOTIDE SEQUENCE</scope>
    <source>
        <strain evidence="4">BDU141951</strain>
    </source>
</reference>
<protein>
    <submittedName>
        <fullName evidence="4">SDR family NAD(P)-dependent oxidoreductase</fullName>
    </submittedName>
</protein>
<dbReference type="PANTHER" id="PTHR44169:SF6">
    <property type="entry name" value="NADPH-DEPENDENT 1-ACYLDIHYDROXYACETONE PHOSPHATE REDUCTASE"/>
    <property type="match status" value="1"/>
</dbReference>
<sequence length="276" mass="29639">MGQRRVLITGCSSGIGRSLCEEFHRRGDIVIATARQPDSIADLQATGLHTYRLDVTQADQIAQLVATLQQVGLVPDVLVNNAGYGLFGPVMDLPPAAIATQFATNVTAQVQLVQAIAPLMKAQGGGLILNIASVSSVFTTPFAGAYAGSKAALRALSEALRMELAPFGIQVVTVHPGAIASKFGDNAQLPAAALPEDSWYTPIADKVQMRATLSQQNATSSDEFARQLGQKVDRGALPPEIWLGKKSWQLPFLKRWLPARLLDRLQSKRFGLNTLR</sequence>
<keyword evidence="2" id="KW-0560">Oxidoreductase</keyword>
<name>A0A0C1YI08_9CYAN</name>
<dbReference type="Pfam" id="PF00106">
    <property type="entry name" value="adh_short"/>
    <property type="match status" value="1"/>
</dbReference>
<dbReference type="Gene3D" id="3.40.50.720">
    <property type="entry name" value="NAD(P)-binding Rossmann-like Domain"/>
    <property type="match status" value="1"/>
</dbReference>
<reference evidence="4" key="3">
    <citation type="submission" date="2020-02" db="EMBL/GenBank/DDBJ databases">
        <authorList>
            <person name="Sarangi A.N."/>
            <person name="Ghosh S."/>
            <person name="Mukherjee M."/>
            <person name="Tripathy S."/>
        </authorList>
    </citation>
    <scope>NUCLEOTIDE SEQUENCE</scope>
    <source>
        <strain evidence="4">BDU141951</strain>
    </source>
</reference>
<comment type="caution">
    <text evidence="4">The sequence shown here is derived from an EMBL/GenBank/DDBJ whole genome shotgun (WGS) entry which is preliminary data.</text>
</comment>